<evidence type="ECO:0000256" key="5">
    <source>
        <dbReference type="ARBA" id="ARBA00023136"/>
    </source>
</evidence>
<dbReference type="GO" id="GO:0022857">
    <property type="term" value="F:transmembrane transporter activity"/>
    <property type="evidence" value="ECO:0007669"/>
    <property type="project" value="TreeGrafter"/>
</dbReference>
<feature type="domain" description="ABC3 transporter permease C-terminal" evidence="7">
    <location>
        <begin position="686"/>
        <end position="798"/>
    </location>
</feature>
<keyword evidence="10" id="KW-1185">Reference proteome</keyword>
<dbReference type="Pfam" id="PF12704">
    <property type="entry name" value="MacB_PCD"/>
    <property type="match status" value="2"/>
</dbReference>
<feature type="transmembrane region" description="Helical" evidence="6">
    <location>
        <begin position="389"/>
        <end position="413"/>
    </location>
</feature>
<feature type="domain" description="MacB-like periplasmic core" evidence="8">
    <location>
        <begin position="22"/>
        <end position="242"/>
    </location>
</feature>
<dbReference type="PANTHER" id="PTHR30572">
    <property type="entry name" value="MEMBRANE COMPONENT OF TRANSPORTER-RELATED"/>
    <property type="match status" value="1"/>
</dbReference>
<evidence type="ECO:0000259" key="7">
    <source>
        <dbReference type="Pfam" id="PF02687"/>
    </source>
</evidence>
<protein>
    <submittedName>
        <fullName evidence="9">ABC transporter permease</fullName>
    </submittedName>
</protein>
<sequence length="805" mass="91662">MIRNYFKIALRVFAKEKANYSINIIGLALGIAVLLFILIYVQDEYSVDSYHSKADRIYRVYEKDNTKKNDAQYQSLISHQVAGALKSEFLEIEETANLIFLGTNSLKYGDNLFDEKNYTATSPSIFKIWDFEVVEGNLNREINGSALLVLTETCAKKLFGNESAVGKYVYSFRRFESIEVMAVIKDMPKNSSYQFSSLYVSNYDHWGSLNFFNARWLKDWDDRIVMTWLLLKEGANTASIMKKKEAFLQKHYKEGIRDKHDFYLQNIKDFHFQSKHINYEDWGPPITLPFNNKTYVNVILLVGILIIIISGLNYINLSSVQAIKRSKEAGVRTAIGASRKQLIQQLYAEAFITTLLAYLLAITIIILSLNQFNSFVDKAFTLKTIFSIWPYHAIIFVTVWLASSIIPSIHFATSGNLMLMKKAFVFKGQKLRKGFLAFQYCISLMLIIGTIVLLKQLRYVQSKDIGFNKDKLMTLEVARGPVRSHFKTISQTLTANSNISEVSASSSVPFDPWSLNTVGITKNLGQDPQDIFHFGVDENWLSTYGITLVEGRNFSGNVDVDVDDIIINEKAVTAFNLTDNPIGKTVYLTGRDTIKVNVIGVVKDIHFQSLYDEIKPMVLTCWSNPFWRIGNLTVKYSGNPAVALKQLEAIQKEYEPERPANIFFMDKEAERFYKADNKRSRLLLLATIVSILVALFGLFGIINFTAEILAKEISIRKVLGAKYADIVKLLIKDYVIILLGVFVIAMPIAYAVLNKWLNNFTYRIDLTPNIFITALVLILIASSITILFKILKLLRLNPIVKLKEE</sequence>
<evidence type="ECO:0000256" key="3">
    <source>
        <dbReference type="ARBA" id="ARBA00022692"/>
    </source>
</evidence>
<dbReference type="PANTHER" id="PTHR30572:SF18">
    <property type="entry name" value="ABC-TYPE MACROLIDE FAMILY EXPORT SYSTEM PERMEASE COMPONENT 2"/>
    <property type="match status" value="1"/>
</dbReference>
<keyword evidence="3 6" id="KW-0812">Transmembrane</keyword>
<gene>
    <name evidence="9" type="ORF">H7U19_08010</name>
</gene>
<feature type="transmembrane region" description="Helical" evidence="6">
    <location>
        <begin position="770"/>
        <end position="791"/>
    </location>
</feature>
<feature type="domain" description="ABC3 transporter permease C-terminal" evidence="7">
    <location>
        <begin position="301"/>
        <end position="408"/>
    </location>
</feature>
<dbReference type="RefSeq" id="WP_186561077.1">
    <property type="nucleotide sequence ID" value="NZ_JACNMF010000002.1"/>
</dbReference>
<feature type="transmembrane region" description="Helical" evidence="6">
    <location>
        <begin position="346"/>
        <end position="369"/>
    </location>
</feature>
<comment type="caution">
    <text evidence="9">The sequence shown here is derived from an EMBL/GenBank/DDBJ whole genome shotgun (WGS) entry which is preliminary data.</text>
</comment>
<feature type="transmembrane region" description="Helical" evidence="6">
    <location>
        <begin position="20"/>
        <end position="41"/>
    </location>
</feature>
<comment type="subcellular location">
    <subcellularLocation>
        <location evidence="1">Cell membrane</location>
        <topology evidence="1">Multi-pass membrane protein</topology>
    </subcellularLocation>
</comment>
<evidence type="ECO:0000313" key="9">
    <source>
        <dbReference type="EMBL" id="MBC3758343.1"/>
    </source>
</evidence>
<dbReference type="InterPro" id="IPR025857">
    <property type="entry name" value="MacB_PCD"/>
</dbReference>
<feature type="transmembrane region" description="Helical" evidence="6">
    <location>
        <begin position="434"/>
        <end position="454"/>
    </location>
</feature>
<feature type="transmembrane region" description="Helical" evidence="6">
    <location>
        <begin position="731"/>
        <end position="750"/>
    </location>
</feature>
<dbReference type="EMBL" id="JACNMF010000002">
    <property type="protein sequence ID" value="MBC3758343.1"/>
    <property type="molecule type" value="Genomic_DNA"/>
</dbReference>
<keyword evidence="2" id="KW-1003">Cell membrane</keyword>
<dbReference type="InterPro" id="IPR003838">
    <property type="entry name" value="ABC3_permease_C"/>
</dbReference>
<organism evidence="9 10">
    <name type="scientific">Hyunsoonleella aquatilis</name>
    <dbReference type="NCBI Taxonomy" id="2762758"/>
    <lineage>
        <taxon>Bacteria</taxon>
        <taxon>Pseudomonadati</taxon>
        <taxon>Bacteroidota</taxon>
        <taxon>Flavobacteriia</taxon>
        <taxon>Flavobacteriales</taxon>
        <taxon>Flavobacteriaceae</taxon>
    </lineage>
</organism>
<feature type="transmembrane region" description="Helical" evidence="6">
    <location>
        <begin position="682"/>
        <end position="710"/>
    </location>
</feature>
<proteinExistence type="predicted"/>
<dbReference type="InterPro" id="IPR050250">
    <property type="entry name" value="Macrolide_Exporter_MacB"/>
</dbReference>
<evidence type="ECO:0000313" key="10">
    <source>
        <dbReference type="Proteomes" id="UP000656244"/>
    </source>
</evidence>
<dbReference type="GO" id="GO:0005886">
    <property type="term" value="C:plasma membrane"/>
    <property type="evidence" value="ECO:0007669"/>
    <property type="project" value="UniProtKB-SubCell"/>
</dbReference>
<evidence type="ECO:0000256" key="4">
    <source>
        <dbReference type="ARBA" id="ARBA00022989"/>
    </source>
</evidence>
<dbReference type="AlphaFoldDB" id="A0A923H8N9"/>
<evidence type="ECO:0000256" key="6">
    <source>
        <dbReference type="SAM" id="Phobius"/>
    </source>
</evidence>
<evidence type="ECO:0000256" key="2">
    <source>
        <dbReference type="ARBA" id="ARBA00022475"/>
    </source>
</evidence>
<keyword evidence="4 6" id="KW-1133">Transmembrane helix</keyword>
<dbReference type="Proteomes" id="UP000656244">
    <property type="component" value="Unassembled WGS sequence"/>
</dbReference>
<name>A0A923H8N9_9FLAO</name>
<feature type="transmembrane region" description="Helical" evidence="6">
    <location>
        <begin position="295"/>
        <end position="317"/>
    </location>
</feature>
<evidence type="ECO:0000256" key="1">
    <source>
        <dbReference type="ARBA" id="ARBA00004651"/>
    </source>
</evidence>
<accession>A0A923H8N9</accession>
<reference evidence="9" key="1">
    <citation type="submission" date="2020-08" db="EMBL/GenBank/DDBJ databases">
        <title>Hyunsoonleella sp. strain SJ7 genome sequencing and assembly.</title>
        <authorList>
            <person name="Kim I."/>
        </authorList>
    </citation>
    <scope>NUCLEOTIDE SEQUENCE</scope>
    <source>
        <strain evidence="9">SJ7</strain>
    </source>
</reference>
<evidence type="ECO:0000259" key="8">
    <source>
        <dbReference type="Pfam" id="PF12704"/>
    </source>
</evidence>
<feature type="domain" description="MacB-like periplasmic core" evidence="8">
    <location>
        <begin position="445"/>
        <end position="606"/>
    </location>
</feature>
<dbReference type="Pfam" id="PF02687">
    <property type="entry name" value="FtsX"/>
    <property type="match status" value="2"/>
</dbReference>
<keyword evidence="5 6" id="KW-0472">Membrane</keyword>